<reference evidence="1" key="1">
    <citation type="submission" date="2017-02" db="UniProtKB">
        <authorList>
            <consortium name="WormBaseParasite"/>
        </authorList>
    </citation>
    <scope>IDENTIFICATION</scope>
</reference>
<name>A0A0R3T761_RODNA</name>
<protein>
    <submittedName>
        <fullName evidence="1">Secreted protein</fullName>
    </submittedName>
</protein>
<dbReference type="WBParaSite" id="HNAJ_0000289901-mRNA-1">
    <property type="protein sequence ID" value="HNAJ_0000289901-mRNA-1"/>
    <property type="gene ID" value="HNAJ_0000289901"/>
</dbReference>
<organism evidence="1">
    <name type="scientific">Rodentolepis nana</name>
    <name type="common">Dwarf tapeworm</name>
    <name type="synonym">Hymenolepis nana</name>
    <dbReference type="NCBI Taxonomy" id="102285"/>
    <lineage>
        <taxon>Eukaryota</taxon>
        <taxon>Metazoa</taxon>
        <taxon>Spiralia</taxon>
        <taxon>Lophotrochozoa</taxon>
        <taxon>Platyhelminthes</taxon>
        <taxon>Cestoda</taxon>
        <taxon>Eucestoda</taxon>
        <taxon>Cyclophyllidea</taxon>
        <taxon>Hymenolepididae</taxon>
        <taxon>Rodentolepis</taxon>
    </lineage>
</organism>
<proteinExistence type="predicted"/>
<sequence>MANEGIVSDLAFAALLPTPLLPVWCERALLRACSFRAVFFSPYCARSQKSTESFACWTKSHCSPHRNTLPLSASDLSLSLCPLDTINHSASSPSITTQWNITTHSRMVSTGFNFSQHSRIIHLVTMTDHVVYHDNAFHVFNHHKWSILSSNLQGLFRIPILKQYVKSLNFLISSIFCKFHYVSSWIY</sequence>
<dbReference type="AlphaFoldDB" id="A0A0R3T761"/>
<evidence type="ECO:0000313" key="1">
    <source>
        <dbReference type="WBParaSite" id="HNAJ_0000289901-mRNA-1"/>
    </source>
</evidence>
<accession>A0A0R3T761</accession>